<organism evidence="4 5">
    <name type="scientific">Bemisia tabaci</name>
    <name type="common">Sweetpotato whitefly</name>
    <name type="synonym">Aleurodes tabaci</name>
    <dbReference type="NCBI Taxonomy" id="7038"/>
    <lineage>
        <taxon>Eukaryota</taxon>
        <taxon>Metazoa</taxon>
        <taxon>Ecdysozoa</taxon>
        <taxon>Arthropoda</taxon>
        <taxon>Hexapoda</taxon>
        <taxon>Insecta</taxon>
        <taxon>Pterygota</taxon>
        <taxon>Neoptera</taxon>
        <taxon>Paraneoptera</taxon>
        <taxon>Hemiptera</taxon>
        <taxon>Sternorrhyncha</taxon>
        <taxon>Aleyrodoidea</taxon>
        <taxon>Aleyrodidae</taxon>
        <taxon>Aleyrodinae</taxon>
        <taxon>Bemisia</taxon>
    </lineage>
</organism>
<dbReference type="InterPro" id="IPR013783">
    <property type="entry name" value="Ig-like_fold"/>
</dbReference>
<feature type="compositionally biased region" description="Pro residues" evidence="1">
    <location>
        <begin position="386"/>
        <end position="396"/>
    </location>
</feature>
<gene>
    <name evidence="4" type="ORF">BEMITA_LOCUS11246</name>
</gene>
<keyword evidence="3" id="KW-0732">Signal</keyword>
<keyword evidence="5" id="KW-1185">Reference proteome</keyword>
<dbReference type="InterPro" id="IPR003961">
    <property type="entry name" value="FN3_dom"/>
</dbReference>
<evidence type="ECO:0000256" key="1">
    <source>
        <dbReference type="SAM" id="MobiDB-lite"/>
    </source>
</evidence>
<feature type="transmembrane region" description="Helical" evidence="2">
    <location>
        <begin position="309"/>
        <end position="331"/>
    </location>
</feature>
<evidence type="ECO:0000313" key="4">
    <source>
        <dbReference type="EMBL" id="CAH0392773.1"/>
    </source>
</evidence>
<keyword evidence="2" id="KW-0472">Membrane</keyword>
<keyword evidence="2" id="KW-1133">Transmembrane helix</keyword>
<name>A0A9P0F5A7_BEMTA</name>
<reference evidence="4" key="1">
    <citation type="submission" date="2021-12" db="EMBL/GenBank/DDBJ databases">
        <authorList>
            <person name="King R."/>
        </authorList>
    </citation>
    <scope>NUCLEOTIDE SEQUENCE</scope>
</reference>
<evidence type="ECO:0000313" key="5">
    <source>
        <dbReference type="Proteomes" id="UP001152759"/>
    </source>
</evidence>
<dbReference type="AlphaFoldDB" id="A0A9P0F5A7"/>
<sequence length="443" mass="48835">MSTGVHVALELLTLAFVVVGTPGLSDIVQLTAEPDFKSVTLRWEYARSVPILYGFQINYCEMQAWGPNRCRSKVVDKTRDEMQAGGSKRDHQLHTATVNGLRMSTNYTFEVRPLEEKKQTDSKIHSKRIVVPTKGFSAKASLCLPDVSEVEVSTGPHFGGRISVEPVGGKEDPSKEDLCAIKGEADSARDSYILRIDHKLCGSKVNRTTVQTFILVQENLPILTHSTRRFLVLCTFQPETLTVRAGINLPHHHGNYHHREPPSNFGSYHLNDVNGNELSGNDVHAAALQQSLDPQSARHYNPEESEARIVLMLMLVMMSSAGLGLVVWWFFPKLKPASRFQPSSSSISSDDTVSCFDNDAYFLRERDDLSIAESNFAAALEDDNPGPAPPPPPPPIAGAHPRHHALRQGVCNEVLIHQILASPRPATLNQTKISIGEPSQSEA</sequence>
<proteinExistence type="predicted"/>
<evidence type="ECO:0000256" key="2">
    <source>
        <dbReference type="SAM" id="Phobius"/>
    </source>
</evidence>
<feature type="signal peptide" evidence="3">
    <location>
        <begin position="1"/>
        <end position="20"/>
    </location>
</feature>
<protein>
    <recommendedName>
        <fullName evidence="6">Fibronectin type-III domain-containing protein</fullName>
    </recommendedName>
</protein>
<feature type="chain" id="PRO_5040331254" description="Fibronectin type-III domain-containing protein" evidence="3">
    <location>
        <begin position="21"/>
        <end position="443"/>
    </location>
</feature>
<dbReference type="EMBL" id="OU963868">
    <property type="protein sequence ID" value="CAH0392773.1"/>
    <property type="molecule type" value="Genomic_DNA"/>
</dbReference>
<dbReference type="Gene3D" id="2.60.40.10">
    <property type="entry name" value="Immunoglobulins"/>
    <property type="match status" value="1"/>
</dbReference>
<dbReference type="Proteomes" id="UP001152759">
    <property type="component" value="Chromosome 7"/>
</dbReference>
<accession>A0A9P0F5A7</accession>
<evidence type="ECO:0008006" key="6">
    <source>
        <dbReference type="Google" id="ProtNLM"/>
    </source>
</evidence>
<evidence type="ECO:0000256" key="3">
    <source>
        <dbReference type="SAM" id="SignalP"/>
    </source>
</evidence>
<keyword evidence="2" id="KW-0812">Transmembrane</keyword>
<dbReference type="CDD" id="cd00063">
    <property type="entry name" value="FN3"/>
    <property type="match status" value="1"/>
</dbReference>
<feature type="region of interest" description="Disordered" evidence="1">
    <location>
        <begin position="380"/>
        <end position="402"/>
    </location>
</feature>